<organism evidence="1 2">
    <name type="scientific">Melanomma pulvis-pyrius CBS 109.77</name>
    <dbReference type="NCBI Taxonomy" id="1314802"/>
    <lineage>
        <taxon>Eukaryota</taxon>
        <taxon>Fungi</taxon>
        <taxon>Dikarya</taxon>
        <taxon>Ascomycota</taxon>
        <taxon>Pezizomycotina</taxon>
        <taxon>Dothideomycetes</taxon>
        <taxon>Pleosporomycetidae</taxon>
        <taxon>Pleosporales</taxon>
        <taxon>Melanommataceae</taxon>
        <taxon>Melanomma</taxon>
    </lineage>
</organism>
<reference evidence="1" key="1">
    <citation type="journal article" date="2020" name="Stud. Mycol.">
        <title>101 Dothideomycetes genomes: a test case for predicting lifestyles and emergence of pathogens.</title>
        <authorList>
            <person name="Haridas S."/>
            <person name="Albert R."/>
            <person name="Binder M."/>
            <person name="Bloem J."/>
            <person name="Labutti K."/>
            <person name="Salamov A."/>
            <person name="Andreopoulos B."/>
            <person name="Baker S."/>
            <person name="Barry K."/>
            <person name="Bills G."/>
            <person name="Bluhm B."/>
            <person name="Cannon C."/>
            <person name="Castanera R."/>
            <person name="Culley D."/>
            <person name="Daum C."/>
            <person name="Ezra D."/>
            <person name="Gonzalez J."/>
            <person name="Henrissat B."/>
            <person name="Kuo A."/>
            <person name="Liang C."/>
            <person name="Lipzen A."/>
            <person name="Lutzoni F."/>
            <person name="Magnuson J."/>
            <person name="Mondo S."/>
            <person name="Nolan M."/>
            <person name="Ohm R."/>
            <person name="Pangilinan J."/>
            <person name="Park H.-J."/>
            <person name="Ramirez L."/>
            <person name="Alfaro M."/>
            <person name="Sun H."/>
            <person name="Tritt A."/>
            <person name="Yoshinaga Y."/>
            <person name="Zwiers L.-H."/>
            <person name="Turgeon B."/>
            <person name="Goodwin S."/>
            <person name="Spatafora J."/>
            <person name="Crous P."/>
            <person name="Grigoriev I."/>
        </authorList>
    </citation>
    <scope>NUCLEOTIDE SEQUENCE</scope>
    <source>
        <strain evidence="1">CBS 109.77</strain>
    </source>
</reference>
<dbReference type="AlphaFoldDB" id="A0A6A6X5L9"/>
<evidence type="ECO:0000313" key="2">
    <source>
        <dbReference type="Proteomes" id="UP000799757"/>
    </source>
</evidence>
<protein>
    <submittedName>
        <fullName evidence="1">Uncharacterized protein</fullName>
    </submittedName>
</protein>
<gene>
    <name evidence="1" type="ORF">K505DRAFT_376606</name>
</gene>
<dbReference type="OrthoDB" id="4790878at2759"/>
<dbReference type="EMBL" id="MU002008">
    <property type="protein sequence ID" value="KAF2791656.1"/>
    <property type="molecule type" value="Genomic_DNA"/>
</dbReference>
<dbReference type="Proteomes" id="UP000799757">
    <property type="component" value="Unassembled WGS sequence"/>
</dbReference>
<keyword evidence="2" id="KW-1185">Reference proteome</keyword>
<name>A0A6A6X5L9_9PLEO</name>
<accession>A0A6A6X5L9</accession>
<evidence type="ECO:0000313" key="1">
    <source>
        <dbReference type="EMBL" id="KAF2791656.1"/>
    </source>
</evidence>
<sequence>MTKSMTTPKVTFWWRVKHMFGRRKLKNVKPATSTTPETLTTIVLPGTPDLFPLEETLGLDRLIPARVDLLSHLNIELIQYSRNPFTIRSRMESPDGGCRLLQLPRELRDMIWEFALMDNRGLYTLNYCHRLYTLDFKDINQLKYVNWQLYYETRGLAVRLNEIHFIQRCKDSPCPVTKFFLFIRHCSPKNRAGIHVVLQGNWHDWVTGILPHLVEYCRRHPKSSIGIRHPQWRIDYQRPQDLFKLLSLGHHFQRALRGTTDLRDFGGVDWGKKGWILGGLGPEYLNLPNLRILPGDDKFDDKMFWNTVMKYKGSIGIPTREKLADYVADAHRLFEMGV</sequence>
<proteinExistence type="predicted"/>